<reference evidence="1" key="1">
    <citation type="submission" date="2021-05" db="EMBL/GenBank/DDBJ databases">
        <authorList>
            <person name="Scholz U."/>
            <person name="Mascher M."/>
            <person name="Fiebig A."/>
        </authorList>
    </citation>
    <scope>NUCLEOTIDE SEQUENCE [LARGE SCALE GENOMIC DNA]</scope>
</reference>
<protein>
    <submittedName>
        <fullName evidence="1">Uncharacterized protein</fullName>
    </submittedName>
</protein>
<organism evidence="1 2">
    <name type="scientific">Avena sativa</name>
    <name type="common">Oat</name>
    <dbReference type="NCBI Taxonomy" id="4498"/>
    <lineage>
        <taxon>Eukaryota</taxon>
        <taxon>Viridiplantae</taxon>
        <taxon>Streptophyta</taxon>
        <taxon>Embryophyta</taxon>
        <taxon>Tracheophyta</taxon>
        <taxon>Spermatophyta</taxon>
        <taxon>Magnoliopsida</taxon>
        <taxon>Liliopsida</taxon>
        <taxon>Poales</taxon>
        <taxon>Poaceae</taxon>
        <taxon>BOP clade</taxon>
        <taxon>Pooideae</taxon>
        <taxon>Poodae</taxon>
        <taxon>Poeae</taxon>
        <taxon>Poeae Chloroplast Group 1 (Aveneae type)</taxon>
        <taxon>Aveninae</taxon>
        <taxon>Avena</taxon>
    </lineage>
</organism>
<dbReference type="EnsemblPlants" id="AVESA.00010b.r2.6DG1184080.1">
    <property type="protein sequence ID" value="AVESA.00010b.r2.6DG1184080.1.CDS"/>
    <property type="gene ID" value="AVESA.00010b.r2.6DG1184080"/>
</dbReference>
<evidence type="ECO:0000313" key="2">
    <source>
        <dbReference type="Proteomes" id="UP001732700"/>
    </source>
</evidence>
<reference evidence="1" key="2">
    <citation type="submission" date="2025-09" db="UniProtKB">
        <authorList>
            <consortium name="EnsemblPlants"/>
        </authorList>
    </citation>
    <scope>IDENTIFICATION</scope>
</reference>
<evidence type="ECO:0000313" key="1">
    <source>
        <dbReference type="EnsemblPlants" id="AVESA.00010b.r2.6DG1184080.1.CDS"/>
    </source>
</evidence>
<keyword evidence="2" id="KW-1185">Reference proteome</keyword>
<name>A0ACD5ZL05_AVESA</name>
<sequence length="512" mass="57366">MSVRFPTLSSYADESLRPPPESADAEEDERVSWDWGEALIDCAAYMIDESNHTSAFCPFTTIEGNKEQLQVTFCLNPPPHISYFCIAYTSGENTRFISEPLILATEGNLALISVKHGTNWLAKSTDYNFFVYNAPIHSHELPRLDRLSHPDPGLFPWNKYCYFTQGEVGILRYRASSGNKQQTPFTPPTPTLALTHDLGRRHKPPFIPNTNKDDCDGYKIATLYTRIEESGITHYDLFIYDSKTRAWICEPTVFQQEPPQDFQSDRVITIAGTMVWVDLSQGMILCDLLPEQESTGGGPRQLRYIQLPKPLQPHNFPICVGNSSFSRDITVVDDRIKFVDLEIHDSSPGLNCWTAVTWSMSVSEPEFQKDGEVKSADIIASGAALDLRSLFVAHPTLSFHHGDTLYLMAKARLALHQREAIVIAVDMKNKKMERVAKYTTQRGGGMDFAYRLTTISKYLAPPGDSKANFRKRGLASLGGSSPRKAPAFTLKSGLVQMEEEGHSKKPPSTDDQ</sequence>
<proteinExistence type="predicted"/>
<dbReference type="Proteomes" id="UP001732700">
    <property type="component" value="Chromosome 6D"/>
</dbReference>
<accession>A0ACD5ZL05</accession>